<dbReference type="CDD" id="cd05374">
    <property type="entry name" value="17beta-HSD-like_SDR_c"/>
    <property type="match status" value="1"/>
</dbReference>
<dbReference type="InterPro" id="IPR002347">
    <property type="entry name" value="SDR_fam"/>
</dbReference>
<evidence type="ECO:0000256" key="3">
    <source>
        <dbReference type="RuleBase" id="RU000363"/>
    </source>
</evidence>
<sequence length="278" mass="30718">MSLVVIVTGSSKGGIGYALCEEFALRGCKVYATARRLESIDSLVNTNIEHLRLDVTDDENVAEVVKTIVEREGKIDILVNNAGVACTGPLAEMPMDRLIGTYDANVFSVLRMVRAVFPHMATRKKGTIVNIGSIGGEIATPWSGVYASTKASVKSISETLWMECVPFNISVVHLAPGGVKSNIAANFIDKFSLPPDSFYLDYIDSIMRRLNLSRSPKVMPTEEFARKTVAAVLSRNPPRYMTLGMASGLFKFLQWLPRGFVLWMMWRSFVGKPMLKPM</sequence>
<dbReference type="Proteomes" id="UP000218811">
    <property type="component" value="Unassembled WGS sequence"/>
</dbReference>
<dbReference type="PRINTS" id="PR00080">
    <property type="entry name" value="SDRFAMILY"/>
</dbReference>
<dbReference type="PANTHER" id="PTHR44169">
    <property type="entry name" value="NADPH-DEPENDENT 1-ACYLDIHYDROXYACETONE PHOSPHATE REDUCTASE"/>
    <property type="match status" value="1"/>
</dbReference>
<dbReference type="Gene3D" id="3.40.50.720">
    <property type="entry name" value="NAD(P)-binding Rossmann-like Domain"/>
    <property type="match status" value="1"/>
</dbReference>
<reference evidence="4 5" key="1">
    <citation type="journal article" date="2012" name="Science">
        <title>The Paleozoic origin of enzymatic lignin decomposition reconstructed from 31 fungal genomes.</title>
        <authorList>
            <person name="Floudas D."/>
            <person name="Binder M."/>
            <person name="Riley R."/>
            <person name="Barry K."/>
            <person name="Blanchette R.A."/>
            <person name="Henrissat B."/>
            <person name="Martinez A.T."/>
            <person name="Otillar R."/>
            <person name="Spatafora J.W."/>
            <person name="Yadav J.S."/>
            <person name="Aerts A."/>
            <person name="Benoit I."/>
            <person name="Boyd A."/>
            <person name="Carlson A."/>
            <person name="Copeland A."/>
            <person name="Coutinho P.M."/>
            <person name="de Vries R.P."/>
            <person name="Ferreira P."/>
            <person name="Findley K."/>
            <person name="Foster B."/>
            <person name="Gaskell J."/>
            <person name="Glotzer D."/>
            <person name="Gorecki P."/>
            <person name="Heitman J."/>
            <person name="Hesse C."/>
            <person name="Hori C."/>
            <person name="Igarashi K."/>
            <person name="Jurgens J.A."/>
            <person name="Kallen N."/>
            <person name="Kersten P."/>
            <person name="Kohler A."/>
            <person name="Kuees U."/>
            <person name="Kumar T.K.A."/>
            <person name="Kuo A."/>
            <person name="LaButti K."/>
            <person name="Larrondo L.F."/>
            <person name="Lindquist E."/>
            <person name="Ling A."/>
            <person name="Lombard V."/>
            <person name="Lucas S."/>
            <person name="Lundell T."/>
            <person name="Martin R."/>
            <person name="McLaughlin D.J."/>
            <person name="Morgenstern I."/>
            <person name="Morin E."/>
            <person name="Murat C."/>
            <person name="Nagy L.G."/>
            <person name="Nolan M."/>
            <person name="Ohm R.A."/>
            <person name="Patyshakuliyeva A."/>
            <person name="Rokas A."/>
            <person name="Ruiz-Duenas F.J."/>
            <person name="Sabat G."/>
            <person name="Salamov A."/>
            <person name="Samejima M."/>
            <person name="Schmutz J."/>
            <person name="Slot J.C."/>
            <person name="St John F."/>
            <person name="Stenlid J."/>
            <person name="Sun H."/>
            <person name="Sun S."/>
            <person name="Syed K."/>
            <person name="Tsang A."/>
            <person name="Wiebenga A."/>
            <person name="Young D."/>
            <person name="Pisabarro A."/>
            <person name="Eastwood D.C."/>
            <person name="Martin F."/>
            <person name="Cullen D."/>
            <person name="Grigoriev I.V."/>
            <person name="Hibbett D.S."/>
        </authorList>
    </citation>
    <scope>NUCLEOTIDE SEQUENCE [LARGE SCALE GENOMIC DNA]</scope>
    <source>
        <strain evidence="4 5">MD-104</strain>
    </source>
</reference>
<name>A0A2H3IVP2_WOLCO</name>
<evidence type="ECO:0000313" key="5">
    <source>
        <dbReference type="Proteomes" id="UP000218811"/>
    </source>
</evidence>
<dbReference type="STRING" id="742152.A0A2H3IVP2"/>
<evidence type="ECO:0000256" key="1">
    <source>
        <dbReference type="ARBA" id="ARBA00006484"/>
    </source>
</evidence>
<dbReference type="Pfam" id="PF00106">
    <property type="entry name" value="adh_short"/>
    <property type="match status" value="1"/>
</dbReference>
<protein>
    <submittedName>
        <fullName evidence="4">Oxidoreductase</fullName>
    </submittedName>
</protein>
<evidence type="ECO:0000256" key="2">
    <source>
        <dbReference type="ARBA" id="ARBA00023002"/>
    </source>
</evidence>
<dbReference type="GO" id="GO:0016491">
    <property type="term" value="F:oxidoreductase activity"/>
    <property type="evidence" value="ECO:0007669"/>
    <property type="project" value="UniProtKB-KW"/>
</dbReference>
<dbReference type="PANTHER" id="PTHR44169:SF6">
    <property type="entry name" value="NADPH-DEPENDENT 1-ACYLDIHYDROXYACETONE PHOSPHATE REDUCTASE"/>
    <property type="match status" value="1"/>
</dbReference>
<accession>A0A2H3IVP2</accession>
<proteinExistence type="inferred from homology"/>
<dbReference type="GO" id="GO:0005783">
    <property type="term" value="C:endoplasmic reticulum"/>
    <property type="evidence" value="ECO:0007669"/>
    <property type="project" value="TreeGrafter"/>
</dbReference>
<dbReference type="OrthoDB" id="2102561at2759"/>
<dbReference type="AlphaFoldDB" id="A0A2H3IVP2"/>
<dbReference type="InterPro" id="IPR036291">
    <property type="entry name" value="NAD(P)-bd_dom_sf"/>
</dbReference>
<dbReference type="SUPFAM" id="SSF51735">
    <property type="entry name" value="NAD(P)-binding Rossmann-fold domains"/>
    <property type="match status" value="1"/>
</dbReference>
<organism evidence="4 5">
    <name type="scientific">Wolfiporia cocos (strain MD-104)</name>
    <name type="common">Brown rot fungus</name>
    <dbReference type="NCBI Taxonomy" id="742152"/>
    <lineage>
        <taxon>Eukaryota</taxon>
        <taxon>Fungi</taxon>
        <taxon>Dikarya</taxon>
        <taxon>Basidiomycota</taxon>
        <taxon>Agaricomycotina</taxon>
        <taxon>Agaricomycetes</taxon>
        <taxon>Polyporales</taxon>
        <taxon>Phaeolaceae</taxon>
        <taxon>Wolfiporia</taxon>
    </lineage>
</organism>
<gene>
    <name evidence="4" type="ORF">WOLCODRAFT_113090</name>
</gene>
<dbReference type="PRINTS" id="PR00081">
    <property type="entry name" value="GDHRDH"/>
</dbReference>
<evidence type="ECO:0000313" key="4">
    <source>
        <dbReference type="EMBL" id="PCH34060.1"/>
    </source>
</evidence>
<comment type="similarity">
    <text evidence="1 3">Belongs to the short-chain dehydrogenases/reductases (SDR) family.</text>
</comment>
<dbReference type="FunFam" id="3.40.50.720:FF:000261">
    <property type="entry name" value="NADPH-dependent 1-acyldihydroxyacetone phosphate reductase"/>
    <property type="match status" value="1"/>
</dbReference>
<dbReference type="OMA" id="LGAWKMR"/>
<dbReference type="EMBL" id="KB467831">
    <property type="protein sequence ID" value="PCH34060.1"/>
    <property type="molecule type" value="Genomic_DNA"/>
</dbReference>
<keyword evidence="2" id="KW-0560">Oxidoreductase</keyword>
<keyword evidence="5" id="KW-1185">Reference proteome</keyword>